<dbReference type="SUPFAM" id="SSF117782">
    <property type="entry name" value="YbjQ-like"/>
    <property type="match status" value="1"/>
</dbReference>
<comment type="similarity">
    <text evidence="2">Belongs to the UPF0145 family.</text>
</comment>
<dbReference type="GO" id="GO:0004222">
    <property type="term" value="F:metalloendopeptidase activity"/>
    <property type="evidence" value="ECO:0007669"/>
    <property type="project" value="InterPro"/>
</dbReference>
<keyword evidence="8" id="KW-1133">Transmembrane helix</keyword>
<keyword evidence="4" id="KW-0479">Metal-binding</keyword>
<dbReference type="InterPro" id="IPR002765">
    <property type="entry name" value="UPF0145_YbjQ-like"/>
</dbReference>
<dbReference type="Pfam" id="PF01435">
    <property type="entry name" value="Peptidase_M48"/>
    <property type="match status" value="1"/>
</dbReference>
<feature type="transmembrane region" description="Helical" evidence="8">
    <location>
        <begin position="171"/>
        <end position="193"/>
    </location>
</feature>
<keyword evidence="3" id="KW-0645">Protease</keyword>
<dbReference type="Pfam" id="PF01906">
    <property type="entry name" value="YbjQ_1"/>
    <property type="match status" value="1"/>
</dbReference>
<evidence type="ECO:0000256" key="8">
    <source>
        <dbReference type="SAM" id="Phobius"/>
    </source>
</evidence>
<dbReference type="Proteomes" id="UP000233332">
    <property type="component" value="Unassembled WGS sequence"/>
</dbReference>
<evidence type="ECO:0000256" key="6">
    <source>
        <dbReference type="ARBA" id="ARBA00022833"/>
    </source>
</evidence>
<name>A0A2N3L5P9_9PROT</name>
<accession>A0A2N3L5P9</accession>
<feature type="domain" description="Peptidase M48" evidence="9">
    <location>
        <begin position="247"/>
        <end position="407"/>
    </location>
</feature>
<keyword evidence="5" id="KW-0378">Hydrolase</keyword>
<dbReference type="Gene3D" id="3.30.110.70">
    <property type="entry name" value="Hypothetical protein apc22750. Chain B"/>
    <property type="match status" value="1"/>
</dbReference>
<evidence type="ECO:0000259" key="9">
    <source>
        <dbReference type="Pfam" id="PF01435"/>
    </source>
</evidence>
<evidence type="ECO:0000256" key="4">
    <source>
        <dbReference type="ARBA" id="ARBA00022723"/>
    </source>
</evidence>
<proteinExistence type="inferred from homology"/>
<keyword evidence="8" id="KW-0472">Membrane</keyword>
<reference evidence="10 11" key="1">
    <citation type="submission" date="2017-09" db="EMBL/GenBank/DDBJ databases">
        <title>Biodiversity and function of Thalassospira species in the particle-attached aromatic-hydrocarbon-degrading consortia from the surface seawater of the China South Sea.</title>
        <authorList>
            <person name="Dong C."/>
            <person name="Lai Q."/>
            <person name="Shao Z."/>
        </authorList>
    </citation>
    <scope>NUCLEOTIDE SEQUENCE [LARGE SCALE GENOMIC DNA]</scope>
    <source>
        <strain evidence="10 11">139Z-12</strain>
    </source>
</reference>
<dbReference type="InterPro" id="IPR035439">
    <property type="entry name" value="UPF0145_dom_sf"/>
</dbReference>
<dbReference type="PANTHER" id="PTHR22726">
    <property type="entry name" value="METALLOENDOPEPTIDASE OMA1"/>
    <property type="match status" value="1"/>
</dbReference>
<evidence type="ECO:0000256" key="3">
    <source>
        <dbReference type="ARBA" id="ARBA00022670"/>
    </source>
</evidence>
<comment type="caution">
    <text evidence="10">The sequence shown here is derived from an EMBL/GenBank/DDBJ whole genome shotgun (WGS) entry which is preliminary data.</text>
</comment>
<dbReference type="EMBL" id="NXGX01000004">
    <property type="protein sequence ID" value="PKR58163.1"/>
    <property type="molecule type" value="Genomic_DNA"/>
</dbReference>
<sequence>MEEVILPGILLTILIGIAYLTGRVADGVHDRALKRDESLLPRQVLDSGSNIPGDIKLHDTAMVTGKVVIAEDRFRNLLARLRIFVGGRLSAHEASITRAKREAMLRLRTNAKGASHIIGIRFDSTQLSRGMIEMIVSGTALYTDHRPKGGFPSALPDDGVNISHRNLLIEFLSASTAFLLICWGIYAASGLLVEWASHEISVEDEVAIWSQLEPELINHHRTADDRSLAENYLVDLINSIPKTALGPAAAYDFDVVIVPDPTPNAAALPGGLILVHTGMIDLVESENELLSILGHEIGHYNGRDHLEGLGREVVGVALSAMMFQTDAVLTTWIAGWPKLLTDLDYSRSQELDADNWSLKILMAKYGHVGEVARTFEKLGNMQGGHSVMDYLATHPHPQDRVDRLYKMARDQNLPMGEPVDLEEAFEDFLVRTGEIPESAREEGRKFSLTTTKD</sequence>
<organism evidence="10 11">
    <name type="scientific">Thalassospira lohafexi</name>
    <dbReference type="NCBI Taxonomy" id="744227"/>
    <lineage>
        <taxon>Bacteria</taxon>
        <taxon>Pseudomonadati</taxon>
        <taxon>Pseudomonadota</taxon>
        <taxon>Alphaproteobacteria</taxon>
        <taxon>Rhodospirillales</taxon>
        <taxon>Thalassospiraceae</taxon>
        <taxon>Thalassospira</taxon>
    </lineage>
</organism>
<dbReference type="GO" id="GO:0016020">
    <property type="term" value="C:membrane"/>
    <property type="evidence" value="ECO:0007669"/>
    <property type="project" value="TreeGrafter"/>
</dbReference>
<keyword evidence="11" id="KW-1185">Reference proteome</keyword>
<dbReference type="PANTHER" id="PTHR22726:SF1">
    <property type="entry name" value="METALLOENDOPEPTIDASE OMA1, MITOCHONDRIAL"/>
    <property type="match status" value="1"/>
</dbReference>
<evidence type="ECO:0000313" key="10">
    <source>
        <dbReference type="EMBL" id="PKR58163.1"/>
    </source>
</evidence>
<dbReference type="InterPro" id="IPR051156">
    <property type="entry name" value="Mito/Outer_Membr_Metalloprot"/>
</dbReference>
<feature type="transmembrane region" description="Helical" evidence="8">
    <location>
        <begin position="6"/>
        <end position="25"/>
    </location>
</feature>
<keyword evidence="8" id="KW-0812">Transmembrane</keyword>
<dbReference type="Gene3D" id="3.30.2010.10">
    <property type="entry name" value="Metalloproteases ('zincins'), catalytic domain"/>
    <property type="match status" value="1"/>
</dbReference>
<dbReference type="GO" id="GO:0046872">
    <property type="term" value="F:metal ion binding"/>
    <property type="evidence" value="ECO:0007669"/>
    <property type="project" value="UniProtKB-KW"/>
</dbReference>
<dbReference type="CDD" id="cd07324">
    <property type="entry name" value="M48C_Oma1-like"/>
    <property type="match status" value="1"/>
</dbReference>
<evidence type="ECO:0000256" key="5">
    <source>
        <dbReference type="ARBA" id="ARBA00022801"/>
    </source>
</evidence>
<evidence type="ECO:0000256" key="1">
    <source>
        <dbReference type="ARBA" id="ARBA00001947"/>
    </source>
</evidence>
<dbReference type="RefSeq" id="WP_101301944.1">
    <property type="nucleotide sequence ID" value="NZ_NXGX01000004.1"/>
</dbReference>
<evidence type="ECO:0000256" key="7">
    <source>
        <dbReference type="ARBA" id="ARBA00023049"/>
    </source>
</evidence>
<dbReference type="InterPro" id="IPR001915">
    <property type="entry name" value="Peptidase_M48"/>
</dbReference>
<keyword evidence="7" id="KW-0482">Metalloprotease</keyword>
<comment type="cofactor">
    <cofactor evidence="1">
        <name>Zn(2+)</name>
        <dbReference type="ChEBI" id="CHEBI:29105"/>
    </cofactor>
</comment>
<dbReference type="GO" id="GO:0051603">
    <property type="term" value="P:proteolysis involved in protein catabolic process"/>
    <property type="evidence" value="ECO:0007669"/>
    <property type="project" value="TreeGrafter"/>
</dbReference>
<evidence type="ECO:0000313" key="11">
    <source>
        <dbReference type="Proteomes" id="UP000233332"/>
    </source>
</evidence>
<dbReference type="AlphaFoldDB" id="A0A2N3L5P9"/>
<evidence type="ECO:0000256" key="2">
    <source>
        <dbReference type="ARBA" id="ARBA00010751"/>
    </source>
</evidence>
<keyword evidence="6" id="KW-0862">Zinc</keyword>
<protein>
    <submittedName>
        <fullName evidence="10">Peptidase M48</fullName>
    </submittedName>
</protein>
<gene>
    <name evidence="10" type="ORF">COO92_10440</name>
</gene>